<comment type="catalytic activity">
    <reaction evidence="8">
        <text>cob(II)yrinate + 2 L-glutamine + 2 ATP + 2 H2O = cob(II)yrinate a,c diamide + 2 L-glutamate + 2 ADP + 2 phosphate + 2 H(+)</text>
        <dbReference type="Rhea" id="RHEA:26289"/>
        <dbReference type="ChEBI" id="CHEBI:15377"/>
        <dbReference type="ChEBI" id="CHEBI:15378"/>
        <dbReference type="ChEBI" id="CHEBI:29985"/>
        <dbReference type="ChEBI" id="CHEBI:30616"/>
        <dbReference type="ChEBI" id="CHEBI:43474"/>
        <dbReference type="ChEBI" id="CHEBI:58359"/>
        <dbReference type="ChEBI" id="CHEBI:58537"/>
        <dbReference type="ChEBI" id="CHEBI:58894"/>
        <dbReference type="ChEBI" id="CHEBI:456216"/>
        <dbReference type="EC" id="6.3.5.11"/>
    </reaction>
</comment>
<evidence type="ECO:0000256" key="6">
    <source>
        <dbReference type="ARBA" id="ARBA00022842"/>
    </source>
</evidence>
<feature type="compositionally biased region" description="Basic and acidic residues" evidence="9">
    <location>
        <begin position="218"/>
        <end position="229"/>
    </location>
</feature>
<evidence type="ECO:0000256" key="1">
    <source>
        <dbReference type="ARBA" id="ARBA00001946"/>
    </source>
</evidence>
<keyword evidence="4 8" id="KW-0547">Nucleotide-binding</keyword>
<keyword evidence="7 8" id="KW-0315">Glutamine amidotransferase</keyword>
<evidence type="ECO:0000256" key="5">
    <source>
        <dbReference type="ARBA" id="ARBA00022840"/>
    </source>
</evidence>
<dbReference type="HAMAP" id="MF_00027">
    <property type="entry name" value="CobB_CbiA"/>
    <property type="match status" value="1"/>
</dbReference>
<evidence type="ECO:0000256" key="8">
    <source>
        <dbReference type="HAMAP-Rule" id="MF_00027"/>
    </source>
</evidence>
<keyword evidence="3 8" id="KW-0436">Ligase</keyword>
<dbReference type="PANTHER" id="PTHR43873">
    <property type="entry name" value="COBYRINATE A,C-DIAMIDE SYNTHASE"/>
    <property type="match status" value="1"/>
</dbReference>
<dbReference type="PROSITE" id="PS51273">
    <property type="entry name" value="GATASE_TYPE_1"/>
    <property type="match status" value="1"/>
</dbReference>
<evidence type="ECO:0000259" key="11">
    <source>
        <dbReference type="Pfam" id="PF07685"/>
    </source>
</evidence>
<keyword evidence="13" id="KW-1185">Reference proteome</keyword>
<dbReference type="NCBIfam" id="NF002204">
    <property type="entry name" value="PRK01077.1"/>
    <property type="match status" value="1"/>
</dbReference>
<evidence type="ECO:0000313" key="12">
    <source>
        <dbReference type="EMBL" id="MCL9814478.1"/>
    </source>
</evidence>
<dbReference type="InterPro" id="IPR004484">
    <property type="entry name" value="CbiA/CobB_synth"/>
</dbReference>
<comment type="caution">
    <text evidence="12">The sequence shown here is derived from an EMBL/GenBank/DDBJ whole genome shotgun (WGS) entry which is preliminary data.</text>
</comment>
<dbReference type="InterPro" id="IPR002586">
    <property type="entry name" value="CobQ/CobB/MinD/ParA_Nub-bd_dom"/>
</dbReference>
<dbReference type="Gene3D" id="3.40.50.300">
    <property type="entry name" value="P-loop containing nucleotide triphosphate hydrolases"/>
    <property type="match status" value="1"/>
</dbReference>
<feature type="region of interest" description="Disordered" evidence="9">
    <location>
        <begin position="218"/>
        <end position="238"/>
    </location>
</feature>
<dbReference type="AlphaFoldDB" id="A0AAE3FSF2"/>
<sequence length="441" mass="46763">MKGFVLGGTASGVGKTVATLATIRALERSGERVQPAKAGPDFIDPSHHEAVAGRPSRTLDCWLQGSSGVRRNYYRPTEAEDPPTICVVEGVMGLYDGDGSSTAMVAETLDLPVVLVVDAKAGMESVAATSYGFQQYAEQAGRKIDVVGVIAQRAHGGRHEAGIRDALPESIEYLGRIPPDDDLEIPDRHLGLELGEEAALPVEALDAAAEHLRADRLRDIAHTPPRPDTETASTDDATGATVAVARGTAFAFAYPGTLEQLRERADVVTFSPAAGDDLPPCDGVYLPGGYPELRAESLAASPALSTLAERAAEGLPILGECGGLMTLCESLTTADGERHEMAGILPADVTMHDRYQALDHVELEARDDTLTASGGGRLRGHEFHYSSADVAGDARFAFDVRRGDGIDDEQDGLTEYRTLGTYAHVHPESGAFDSFLDTLDT</sequence>
<comment type="function">
    <text evidence="8">Catalyzes the ATP-dependent amidation of the two carboxylate groups at positions a and c of cobyrinate, using either L-glutamine or ammonia as the nitrogen source.</text>
</comment>
<dbReference type="Gene3D" id="3.40.50.880">
    <property type="match status" value="1"/>
</dbReference>
<dbReference type="InterPro" id="IPR027417">
    <property type="entry name" value="P-loop_NTPase"/>
</dbReference>
<evidence type="ECO:0000256" key="7">
    <source>
        <dbReference type="ARBA" id="ARBA00022962"/>
    </source>
</evidence>
<feature type="domain" description="CobQ/CobB/MinD/ParA nucleotide binding" evidence="10">
    <location>
        <begin position="7"/>
        <end position="190"/>
    </location>
</feature>
<dbReference type="Pfam" id="PF01656">
    <property type="entry name" value="CbiA"/>
    <property type="match status" value="1"/>
</dbReference>
<feature type="domain" description="CobB/CobQ-like glutamine amidotransferase" evidence="11">
    <location>
        <begin position="241"/>
        <end position="430"/>
    </location>
</feature>
<keyword evidence="6 8" id="KW-0460">Magnesium</keyword>
<evidence type="ECO:0000256" key="4">
    <source>
        <dbReference type="ARBA" id="ARBA00022741"/>
    </source>
</evidence>
<dbReference type="SUPFAM" id="SSF52317">
    <property type="entry name" value="Class I glutamine amidotransferase-like"/>
    <property type="match status" value="1"/>
</dbReference>
<dbReference type="EMBL" id="JAKRVY010000007">
    <property type="protein sequence ID" value="MCL9814478.1"/>
    <property type="molecule type" value="Genomic_DNA"/>
</dbReference>
<dbReference type="GO" id="GO:0005524">
    <property type="term" value="F:ATP binding"/>
    <property type="evidence" value="ECO:0007669"/>
    <property type="project" value="UniProtKB-UniRule"/>
</dbReference>
<dbReference type="GO" id="GO:0009236">
    <property type="term" value="P:cobalamin biosynthetic process"/>
    <property type="evidence" value="ECO:0007669"/>
    <property type="project" value="UniProtKB-UniRule"/>
</dbReference>
<feature type="active site" description="Nucleophile" evidence="8">
    <location>
        <position position="321"/>
    </location>
</feature>
<gene>
    <name evidence="8" type="primary">cbiA</name>
    <name evidence="12" type="ORF">AArcSt11_12540</name>
</gene>
<feature type="site" description="Increases nucleophilicity of active site Cys" evidence="8">
    <location>
        <position position="424"/>
    </location>
</feature>
<dbReference type="Pfam" id="PF07685">
    <property type="entry name" value="GATase_3"/>
    <property type="match status" value="1"/>
</dbReference>
<evidence type="ECO:0000259" key="10">
    <source>
        <dbReference type="Pfam" id="PF01656"/>
    </source>
</evidence>
<dbReference type="RefSeq" id="WP_250597509.1">
    <property type="nucleotide sequence ID" value="NZ_JAKRVY010000007.1"/>
</dbReference>
<comment type="domain">
    <text evidence="8">Comprises of two domains. The C-terminal domain contains the binding site for glutamine and catalyzes the hydrolysis of this substrate to glutamate and ammonia. The N-terminal domain is anticipated to bind ATP and cobyrinate and catalyzes the ultimate synthesis of the diamide product. The ammonia produced via the glutaminase domain is probably translocated to the adjacent domain via a molecular tunnel, where it reacts with an activated intermediate.</text>
</comment>
<evidence type="ECO:0000256" key="9">
    <source>
        <dbReference type="SAM" id="MobiDB-lite"/>
    </source>
</evidence>
<dbReference type="NCBIfam" id="NF010471">
    <property type="entry name" value="PRK13896.1"/>
    <property type="match status" value="1"/>
</dbReference>
<dbReference type="GO" id="GO:0042242">
    <property type="term" value="F:cobyrinic acid a,c-diamide synthase activity"/>
    <property type="evidence" value="ECO:0007669"/>
    <property type="project" value="UniProtKB-UniRule"/>
</dbReference>
<evidence type="ECO:0000313" key="13">
    <source>
        <dbReference type="Proteomes" id="UP001202674"/>
    </source>
</evidence>
<comment type="cofactor">
    <cofactor evidence="1 8">
        <name>Mg(2+)</name>
        <dbReference type="ChEBI" id="CHEBI:18420"/>
    </cofactor>
</comment>
<dbReference type="SUPFAM" id="SSF52540">
    <property type="entry name" value="P-loop containing nucleoside triphosphate hydrolases"/>
    <property type="match status" value="1"/>
</dbReference>
<organism evidence="12 13">
    <name type="scientific">Natranaeroarchaeum aerophilus</name>
    <dbReference type="NCBI Taxonomy" id="2917711"/>
    <lineage>
        <taxon>Archaea</taxon>
        <taxon>Methanobacteriati</taxon>
        <taxon>Methanobacteriota</taxon>
        <taxon>Stenosarchaea group</taxon>
        <taxon>Halobacteria</taxon>
        <taxon>Halobacteriales</taxon>
        <taxon>Natronoarchaeaceae</taxon>
        <taxon>Natranaeroarchaeum</taxon>
    </lineage>
</organism>
<evidence type="ECO:0000256" key="2">
    <source>
        <dbReference type="ARBA" id="ARBA00022573"/>
    </source>
</evidence>
<dbReference type="InterPro" id="IPR011698">
    <property type="entry name" value="GATase_3"/>
</dbReference>
<keyword evidence="2 8" id="KW-0169">Cobalamin biosynthesis</keyword>
<accession>A0AAE3FSF2</accession>
<dbReference type="InterPro" id="IPR029062">
    <property type="entry name" value="Class_I_gatase-like"/>
</dbReference>
<reference evidence="12 13" key="1">
    <citation type="journal article" date="2022" name="Syst. Appl. Microbiol.">
        <title>Natronocalculus amylovorans gen. nov., sp. nov., and Natranaeroarchaeum aerophilus sp. nov., dominant culturable amylolytic natronoarchaea from hypersaline soda lakes in southwestern Siberia.</title>
        <authorList>
            <person name="Sorokin D.Y."/>
            <person name="Elcheninov A.G."/>
            <person name="Khizhniak T.V."/>
            <person name="Koenen M."/>
            <person name="Bale N.J."/>
            <person name="Damste J.S.S."/>
            <person name="Kublanov I.V."/>
        </authorList>
    </citation>
    <scope>NUCLEOTIDE SEQUENCE [LARGE SCALE GENOMIC DNA]</scope>
    <source>
        <strain evidence="12 13">AArc-St1-1</strain>
    </source>
</reference>
<keyword evidence="5 8" id="KW-0067">ATP-binding</keyword>
<comment type="pathway">
    <text evidence="8">Cofactor biosynthesis; adenosylcobalamin biosynthesis; cob(II)yrinate a,c-diamide from sirohydrochlorin (anaerobic route): step 10/10.</text>
</comment>
<dbReference type="PROSITE" id="PS51274">
    <property type="entry name" value="GATASE_COBBQ"/>
    <property type="match status" value="1"/>
</dbReference>
<dbReference type="NCBIfam" id="TIGR00379">
    <property type="entry name" value="cobB"/>
    <property type="match status" value="1"/>
</dbReference>
<comment type="similarity">
    <text evidence="8">Belongs to the CobB/CbiA family.</text>
</comment>
<dbReference type="EC" id="6.3.5.11" evidence="8"/>
<evidence type="ECO:0000256" key="3">
    <source>
        <dbReference type="ARBA" id="ARBA00022598"/>
    </source>
</evidence>
<comment type="miscellaneous">
    <text evidence="8">The a and c carboxylates of cobyrinate are activated for nucleophilic attack via formation of a phosphorylated intermediate by ATP. CbiA catalyzes first the amidation of the c-carboxylate, and then that of the a-carboxylate.</text>
</comment>
<dbReference type="PANTHER" id="PTHR43873:SF1">
    <property type="entry name" value="COBYRINATE A,C-DIAMIDE SYNTHASE"/>
    <property type="match status" value="1"/>
</dbReference>
<name>A0AAE3FSF2_9EURY</name>
<dbReference type="Proteomes" id="UP001202674">
    <property type="component" value="Unassembled WGS sequence"/>
</dbReference>
<proteinExistence type="inferred from homology"/>
<dbReference type="CDD" id="cd03130">
    <property type="entry name" value="GATase1_CobB"/>
    <property type="match status" value="1"/>
</dbReference>
<protein>
    <recommendedName>
        <fullName evidence="8">Cobyrinate a,c-diamide synthase</fullName>
        <ecNumber evidence="8">6.3.5.11</ecNumber>
    </recommendedName>
    <alternativeName>
        <fullName evidence="8">Cobyrinic acid a,c-diamide synthetase</fullName>
    </alternativeName>
</protein>